<evidence type="ECO:0000313" key="1">
    <source>
        <dbReference type="EMBL" id="WXB05951.1"/>
    </source>
</evidence>
<dbReference type="Proteomes" id="UP001374803">
    <property type="component" value="Chromosome"/>
</dbReference>
<dbReference type="Gene3D" id="3.30.1780.10">
    <property type="entry name" value="ornithine cyclodeaminase, domain 1"/>
    <property type="match status" value="1"/>
</dbReference>
<dbReference type="SUPFAM" id="SSF51735">
    <property type="entry name" value="NAD(P)-binding Rossmann-fold domains"/>
    <property type="match status" value="1"/>
</dbReference>
<dbReference type="PIRSF" id="PIRSF001439">
    <property type="entry name" value="CryM"/>
    <property type="match status" value="1"/>
</dbReference>
<sequence length="338" mass="36982">MNFDFKVISGAVAHEIIHSNYETCQSIIAEAYRQYAAGKASAPTCHFLRFPDRPNARIIPLPARIDMAGHRISGIKWIASFPDNVAKGIPRASAVLILNDEETGYPLACVEASLISAARTAASATLGAHHLAGGKRRAKALGIVGNGIIAKYIYQFLIGTGWEIDEVRLFDKNPAEPARFHQSVVQDRRHRAVIHTGDLESLLMASDLIVFATSAGAPHVTDKALFAHNPIVLHISLRDLGADIIAGAQNFVDSAEHALSNNTSLHLAQMEMGHADFMTGTISDLIEGRRVVDPEKPRIFAPFGLGVLDLALGNLVYRRAVETRRFVLVDDFFYEKER</sequence>
<dbReference type="NCBIfam" id="TIGR03944">
    <property type="entry name" value="dehyd_SbnB_fam"/>
    <property type="match status" value="1"/>
</dbReference>
<proteinExistence type="predicted"/>
<protein>
    <submittedName>
        <fullName evidence="1">2,3-diaminopropionate biosynthesis protein SbnB</fullName>
    </submittedName>
</protein>
<dbReference type="InterPro" id="IPR023866">
    <property type="entry name" value="SbnB"/>
</dbReference>
<dbReference type="InterPro" id="IPR036291">
    <property type="entry name" value="NAD(P)-bd_dom_sf"/>
</dbReference>
<gene>
    <name evidence="1" type="primary">sbnB</name>
    <name evidence="1" type="ORF">LVJ94_01560</name>
</gene>
<dbReference type="EMBL" id="CP089983">
    <property type="protein sequence ID" value="WXB05951.1"/>
    <property type="molecule type" value="Genomic_DNA"/>
</dbReference>
<dbReference type="Gene3D" id="3.40.50.720">
    <property type="entry name" value="NAD(P)-binding Rossmann-like Domain"/>
    <property type="match status" value="1"/>
</dbReference>
<dbReference type="Pfam" id="PF02423">
    <property type="entry name" value="OCD_Mu_crystall"/>
    <property type="match status" value="1"/>
</dbReference>
<dbReference type="PANTHER" id="PTHR13812:SF19">
    <property type="entry name" value="KETIMINE REDUCTASE MU-CRYSTALLIN"/>
    <property type="match status" value="1"/>
</dbReference>
<dbReference type="InterPro" id="IPR003462">
    <property type="entry name" value="ODC_Mu_crystall"/>
</dbReference>
<accession>A0ABZ2L9R0</accession>
<dbReference type="PANTHER" id="PTHR13812">
    <property type="entry name" value="KETIMINE REDUCTASE MU-CRYSTALLIN"/>
    <property type="match status" value="1"/>
</dbReference>
<evidence type="ECO:0000313" key="2">
    <source>
        <dbReference type="Proteomes" id="UP001374803"/>
    </source>
</evidence>
<keyword evidence="2" id="KW-1185">Reference proteome</keyword>
<name>A0ABZ2L9R0_9BACT</name>
<organism evidence="1 2">
    <name type="scientific">Pendulispora rubella</name>
    <dbReference type="NCBI Taxonomy" id="2741070"/>
    <lineage>
        <taxon>Bacteria</taxon>
        <taxon>Pseudomonadati</taxon>
        <taxon>Myxococcota</taxon>
        <taxon>Myxococcia</taxon>
        <taxon>Myxococcales</taxon>
        <taxon>Sorangiineae</taxon>
        <taxon>Pendulisporaceae</taxon>
        <taxon>Pendulispora</taxon>
    </lineage>
</organism>
<dbReference type="RefSeq" id="WP_394835601.1">
    <property type="nucleotide sequence ID" value="NZ_CP089929.1"/>
</dbReference>
<dbReference type="InterPro" id="IPR023401">
    <property type="entry name" value="ODC_N"/>
</dbReference>
<reference evidence="1" key="1">
    <citation type="submission" date="2021-12" db="EMBL/GenBank/DDBJ databases">
        <title>Discovery of the Pendulisporaceae a myxobacterial family with distinct sporulation behavior and unique specialized metabolism.</title>
        <authorList>
            <person name="Garcia R."/>
            <person name="Popoff A."/>
            <person name="Bader C.D."/>
            <person name="Loehr J."/>
            <person name="Walesch S."/>
            <person name="Walt C."/>
            <person name="Boldt J."/>
            <person name="Bunk B."/>
            <person name="Haeckl F.J.F.P.J."/>
            <person name="Gunesch A.P."/>
            <person name="Birkelbach J."/>
            <person name="Nuebel U."/>
            <person name="Pietschmann T."/>
            <person name="Bach T."/>
            <person name="Mueller R."/>
        </authorList>
    </citation>
    <scope>NUCLEOTIDE SEQUENCE</scope>
    <source>
        <strain evidence="1">MSr11367</strain>
    </source>
</reference>